<dbReference type="AlphaFoldDB" id="A0A939H9C0"/>
<dbReference type="PANTHER" id="PTHR42698:SF1">
    <property type="entry name" value="GTPASE ERA, MITOCHONDRIAL"/>
    <property type="match status" value="1"/>
</dbReference>
<dbReference type="NCBIfam" id="TIGR00436">
    <property type="entry name" value="era"/>
    <property type="match status" value="1"/>
</dbReference>
<keyword evidence="5 9" id="KW-0547">Nucleotide-binding</keyword>
<feature type="region of interest" description="G2" evidence="10">
    <location>
        <begin position="37"/>
        <end position="41"/>
    </location>
</feature>
<dbReference type="InterPro" id="IPR030388">
    <property type="entry name" value="G_ERA_dom"/>
</dbReference>
<comment type="function">
    <text evidence="9">An essential GTPase that binds both GDP and GTP, with rapid nucleotide exchange. Plays a role in 16S rRNA processing and 30S ribosomal subunit biogenesis and possibly also in cell cycle regulation and energy metabolism.</text>
</comment>
<dbReference type="GO" id="GO:0000028">
    <property type="term" value="P:ribosomal small subunit assembly"/>
    <property type="evidence" value="ECO:0007669"/>
    <property type="project" value="TreeGrafter"/>
</dbReference>
<evidence type="ECO:0000259" key="12">
    <source>
        <dbReference type="PROSITE" id="PS50823"/>
    </source>
</evidence>
<evidence type="ECO:0000256" key="1">
    <source>
        <dbReference type="ARBA" id="ARBA00007921"/>
    </source>
</evidence>
<feature type="binding site" evidence="9">
    <location>
        <begin position="121"/>
        <end position="124"/>
    </location>
    <ligand>
        <name>GTP</name>
        <dbReference type="ChEBI" id="CHEBI:37565"/>
    </ligand>
</feature>
<evidence type="ECO:0000256" key="11">
    <source>
        <dbReference type="RuleBase" id="RU003761"/>
    </source>
</evidence>
<dbReference type="Gene3D" id="3.40.50.300">
    <property type="entry name" value="P-loop containing nucleotide triphosphate hydrolases"/>
    <property type="match status" value="1"/>
</dbReference>
<dbReference type="Gene3D" id="3.30.300.20">
    <property type="match status" value="1"/>
</dbReference>
<dbReference type="GO" id="GO:0003924">
    <property type="term" value="F:GTPase activity"/>
    <property type="evidence" value="ECO:0007669"/>
    <property type="project" value="UniProtKB-UniRule"/>
</dbReference>
<keyword evidence="7 9" id="KW-0342">GTP-binding</keyword>
<feature type="region of interest" description="G4" evidence="10">
    <location>
        <begin position="121"/>
        <end position="124"/>
    </location>
</feature>
<dbReference type="NCBIfam" id="NF000908">
    <property type="entry name" value="PRK00089.1"/>
    <property type="match status" value="1"/>
</dbReference>
<feature type="region of interest" description="G1" evidence="10">
    <location>
        <begin position="11"/>
        <end position="18"/>
    </location>
</feature>
<name>A0A939H9C0_9CLOT</name>
<feature type="binding site" evidence="9">
    <location>
        <begin position="11"/>
        <end position="18"/>
    </location>
    <ligand>
        <name>GTP</name>
        <dbReference type="ChEBI" id="CHEBI:37565"/>
    </ligand>
</feature>
<dbReference type="NCBIfam" id="TIGR00231">
    <property type="entry name" value="small_GTP"/>
    <property type="match status" value="1"/>
</dbReference>
<feature type="domain" description="Era-type G" evidence="13">
    <location>
        <begin position="3"/>
        <end position="171"/>
    </location>
</feature>
<dbReference type="Pfam" id="PF07650">
    <property type="entry name" value="KH_2"/>
    <property type="match status" value="1"/>
</dbReference>
<comment type="similarity">
    <text evidence="1 9 10 11">Belongs to the TRAFAC class TrmE-Era-EngA-EngB-Septin-like GTPase superfamily. Era GTPase family.</text>
</comment>
<accession>A0A939H9C0</accession>
<evidence type="ECO:0000313" key="14">
    <source>
        <dbReference type="EMBL" id="MBO1263861.1"/>
    </source>
</evidence>
<keyword evidence="9" id="KW-0963">Cytoplasm</keyword>
<reference evidence="14" key="1">
    <citation type="submission" date="2021-03" db="EMBL/GenBank/DDBJ databases">
        <title>Proteiniclasticum marinus sp. nov., isolated from tidal flat sediment.</title>
        <authorList>
            <person name="Namirimu T."/>
            <person name="Yang J.-A."/>
            <person name="Yang S.-H."/>
            <person name="Kim Y.-J."/>
            <person name="Kwon K.K."/>
        </authorList>
    </citation>
    <scope>NUCLEOTIDE SEQUENCE</scope>
    <source>
        <strain evidence="14">SCR006</strain>
    </source>
</reference>
<evidence type="ECO:0000256" key="5">
    <source>
        <dbReference type="ARBA" id="ARBA00022741"/>
    </source>
</evidence>
<dbReference type="EMBL" id="JAFNJU010000001">
    <property type="protein sequence ID" value="MBO1263861.1"/>
    <property type="molecule type" value="Genomic_DNA"/>
</dbReference>
<dbReference type="InterPro" id="IPR006073">
    <property type="entry name" value="GTP-bd"/>
</dbReference>
<keyword evidence="9" id="KW-1003">Cell membrane</keyword>
<dbReference type="PROSITE" id="PS50823">
    <property type="entry name" value="KH_TYPE_2"/>
    <property type="match status" value="1"/>
</dbReference>
<dbReference type="SUPFAM" id="SSF54814">
    <property type="entry name" value="Prokaryotic type KH domain (KH-domain type II)"/>
    <property type="match status" value="1"/>
</dbReference>
<comment type="caution">
    <text evidence="14">The sequence shown here is derived from an EMBL/GenBank/DDBJ whole genome shotgun (WGS) entry which is preliminary data.</text>
</comment>
<dbReference type="InterPro" id="IPR027417">
    <property type="entry name" value="P-loop_NTPase"/>
</dbReference>
<evidence type="ECO:0000256" key="2">
    <source>
        <dbReference type="ARBA" id="ARBA00020484"/>
    </source>
</evidence>
<dbReference type="PANTHER" id="PTHR42698">
    <property type="entry name" value="GTPASE ERA"/>
    <property type="match status" value="1"/>
</dbReference>
<feature type="binding site" evidence="9">
    <location>
        <begin position="58"/>
        <end position="62"/>
    </location>
    <ligand>
        <name>GTP</name>
        <dbReference type="ChEBI" id="CHEBI:37565"/>
    </ligand>
</feature>
<dbReference type="RefSeq" id="WP_207598363.1">
    <property type="nucleotide sequence ID" value="NZ_JAFNJU010000001.1"/>
</dbReference>
<proteinExistence type="inferred from homology"/>
<feature type="region of interest" description="G5" evidence="10">
    <location>
        <begin position="150"/>
        <end position="152"/>
    </location>
</feature>
<dbReference type="CDD" id="cd04163">
    <property type="entry name" value="Era"/>
    <property type="match status" value="1"/>
</dbReference>
<protein>
    <recommendedName>
        <fullName evidence="2 9">GTPase Era</fullName>
    </recommendedName>
</protein>
<keyword evidence="4 9" id="KW-0699">rRNA-binding</keyword>
<evidence type="ECO:0000256" key="6">
    <source>
        <dbReference type="ARBA" id="ARBA00022884"/>
    </source>
</evidence>
<evidence type="ECO:0000256" key="4">
    <source>
        <dbReference type="ARBA" id="ARBA00022730"/>
    </source>
</evidence>
<keyword evidence="8 9" id="KW-0472">Membrane</keyword>
<sequence length="295" mass="33225">MFKSGFITVVGRPNVGKSTLINHLMGAKLSIVSNKPQTTRKNLNAIYTDEDAQIIFVDTPGIHKAQNKLGEYMVHVARESLNQVDLVIFITTATAGGIHPGDAKIMEELKGLKTPVFLLVNKIDEFDQDKVAKTLEAYAKEVDFKEIIPISALKGKNTENILDLVKEHLPEGPMYYPEDMVADVHLRFMAAETIREKALKLLQQEIPHGIAVEIVSMKEKENGNWDIEADIICEKDSHKGIIIGKGGQTLKRIGTWAREDMEVYLEGKVNLKTFVKVRKEWRDNDTLLKELGYKE</sequence>
<dbReference type="Proteomes" id="UP000664218">
    <property type="component" value="Unassembled WGS sequence"/>
</dbReference>
<keyword evidence="3 9" id="KW-0690">Ribosome biogenesis</keyword>
<dbReference type="InterPro" id="IPR009019">
    <property type="entry name" value="KH_sf_prok-type"/>
</dbReference>
<dbReference type="GO" id="GO:0005886">
    <property type="term" value="C:plasma membrane"/>
    <property type="evidence" value="ECO:0007669"/>
    <property type="project" value="UniProtKB-SubCell"/>
</dbReference>
<comment type="subunit">
    <text evidence="9">Monomer.</text>
</comment>
<dbReference type="InterPro" id="IPR005225">
    <property type="entry name" value="Small_GTP-bd"/>
</dbReference>
<dbReference type="InterPro" id="IPR015946">
    <property type="entry name" value="KH_dom-like_a/b"/>
</dbReference>
<gene>
    <name evidence="9 14" type="primary">era</name>
    <name evidence="14" type="ORF">J3A84_02225</name>
</gene>
<dbReference type="CDD" id="cd22534">
    <property type="entry name" value="KH-II_Era"/>
    <property type="match status" value="1"/>
</dbReference>
<keyword evidence="6 9" id="KW-0694">RNA-binding</keyword>
<dbReference type="InterPro" id="IPR004044">
    <property type="entry name" value="KH_dom_type_2"/>
</dbReference>
<organism evidence="14 15">
    <name type="scientific">Proteiniclasticum aestuarii</name>
    <dbReference type="NCBI Taxonomy" id="2817862"/>
    <lineage>
        <taxon>Bacteria</taxon>
        <taxon>Bacillati</taxon>
        <taxon>Bacillota</taxon>
        <taxon>Clostridia</taxon>
        <taxon>Eubacteriales</taxon>
        <taxon>Clostridiaceae</taxon>
        <taxon>Proteiniclasticum</taxon>
    </lineage>
</organism>
<evidence type="ECO:0000256" key="8">
    <source>
        <dbReference type="ARBA" id="ARBA00023136"/>
    </source>
</evidence>
<dbReference type="GO" id="GO:0070181">
    <property type="term" value="F:small ribosomal subunit rRNA binding"/>
    <property type="evidence" value="ECO:0007669"/>
    <property type="project" value="UniProtKB-UniRule"/>
</dbReference>
<evidence type="ECO:0000256" key="3">
    <source>
        <dbReference type="ARBA" id="ARBA00022517"/>
    </source>
</evidence>
<keyword evidence="15" id="KW-1185">Reference proteome</keyword>
<dbReference type="FunFam" id="3.40.50.300:FF:000094">
    <property type="entry name" value="GTPase Era"/>
    <property type="match status" value="1"/>
</dbReference>
<evidence type="ECO:0000313" key="15">
    <source>
        <dbReference type="Proteomes" id="UP000664218"/>
    </source>
</evidence>
<evidence type="ECO:0000256" key="7">
    <source>
        <dbReference type="ARBA" id="ARBA00023134"/>
    </source>
</evidence>
<dbReference type="HAMAP" id="MF_00367">
    <property type="entry name" value="GTPase_Era"/>
    <property type="match status" value="1"/>
</dbReference>
<feature type="domain" description="KH type-2" evidence="12">
    <location>
        <begin position="202"/>
        <end position="279"/>
    </location>
</feature>
<dbReference type="SUPFAM" id="SSF52540">
    <property type="entry name" value="P-loop containing nucleoside triphosphate hydrolases"/>
    <property type="match status" value="1"/>
</dbReference>
<feature type="region of interest" description="G3" evidence="10">
    <location>
        <begin position="58"/>
        <end position="61"/>
    </location>
</feature>
<dbReference type="GO" id="GO:0005525">
    <property type="term" value="F:GTP binding"/>
    <property type="evidence" value="ECO:0007669"/>
    <property type="project" value="UniProtKB-UniRule"/>
</dbReference>
<evidence type="ECO:0000259" key="13">
    <source>
        <dbReference type="PROSITE" id="PS51713"/>
    </source>
</evidence>
<dbReference type="PROSITE" id="PS51713">
    <property type="entry name" value="G_ERA"/>
    <property type="match status" value="1"/>
</dbReference>
<dbReference type="GO" id="GO:0043024">
    <property type="term" value="F:ribosomal small subunit binding"/>
    <property type="evidence" value="ECO:0007669"/>
    <property type="project" value="TreeGrafter"/>
</dbReference>
<dbReference type="GO" id="GO:0005829">
    <property type="term" value="C:cytosol"/>
    <property type="evidence" value="ECO:0007669"/>
    <property type="project" value="TreeGrafter"/>
</dbReference>
<dbReference type="InterPro" id="IPR005662">
    <property type="entry name" value="GTPase_Era-like"/>
</dbReference>
<dbReference type="Pfam" id="PF01926">
    <property type="entry name" value="MMR_HSR1"/>
    <property type="match status" value="1"/>
</dbReference>
<evidence type="ECO:0000256" key="10">
    <source>
        <dbReference type="PROSITE-ProRule" id="PRU01050"/>
    </source>
</evidence>
<comment type="subcellular location">
    <subcellularLocation>
        <location evidence="9">Cytoplasm</location>
    </subcellularLocation>
    <subcellularLocation>
        <location evidence="9">Cell membrane</location>
        <topology evidence="9">Peripheral membrane protein</topology>
    </subcellularLocation>
</comment>
<evidence type="ECO:0000256" key="9">
    <source>
        <dbReference type="HAMAP-Rule" id="MF_00367"/>
    </source>
</evidence>